<evidence type="ECO:0000313" key="2">
    <source>
        <dbReference type="Proteomes" id="UP000011528"/>
    </source>
</evidence>
<accession>M0PRU3</accession>
<evidence type="ECO:0000313" key="1">
    <source>
        <dbReference type="EMBL" id="EMA72671.1"/>
    </source>
</evidence>
<gene>
    <name evidence="1" type="ORF">C462_00562</name>
</gene>
<dbReference type="Proteomes" id="UP000011528">
    <property type="component" value="Unassembled WGS sequence"/>
</dbReference>
<dbReference type="AlphaFoldDB" id="M0PRU3"/>
<reference evidence="1 2" key="1">
    <citation type="journal article" date="2014" name="PLoS Genet.">
        <title>Phylogenetically driven sequencing of extremely halophilic archaea reveals strategies for static and dynamic osmo-response.</title>
        <authorList>
            <person name="Becker E.A."/>
            <person name="Seitzer P.M."/>
            <person name="Tritt A."/>
            <person name="Larsen D."/>
            <person name="Krusor M."/>
            <person name="Yao A.I."/>
            <person name="Wu D."/>
            <person name="Madern D."/>
            <person name="Eisen J.A."/>
            <person name="Darling A.E."/>
            <person name="Facciotti M.T."/>
        </authorList>
    </citation>
    <scope>NUCLEOTIDE SEQUENCE [LARGE SCALE GENOMIC DNA]</scope>
    <source>
        <strain evidence="1 2">JCM 13916</strain>
    </source>
</reference>
<organism evidence="1 2">
    <name type="scientific">Halorubrum distributum JCM 13916</name>
    <dbReference type="NCBI Taxonomy" id="1230455"/>
    <lineage>
        <taxon>Archaea</taxon>
        <taxon>Methanobacteriati</taxon>
        <taxon>Methanobacteriota</taxon>
        <taxon>Stenosarchaea group</taxon>
        <taxon>Halobacteria</taxon>
        <taxon>Halobacteriales</taxon>
        <taxon>Haloferacaceae</taxon>
        <taxon>Halorubrum</taxon>
        <taxon>Halorubrum distributum group</taxon>
    </lineage>
</organism>
<sequence>MGRALDIIFSVVKCGFHSLVPKEIRSKTFVFVLVSGFFGEVDSWFGDFDFNILALRSGYVDLNIDLFAAERECFCNLSRLTFANHTKIVLKLL</sequence>
<dbReference type="EMBL" id="AOJJ01000010">
    <property type="protein sequence ID" value="EMA72671.1"/>
    <property type="molecule type" value="Genomic_DNA"/>
</dbReference>
<protein>
    <submittedName>
        <fullName evidence="1">Uncharacterized protein</fullName>
    </submittedName>
</protein>
<name>M0PRU3_9EURY</name>
<proteinExistence type="predicted"/>
<comment type="caution">
    <text evidence="1">The sequence shown here is derived from an EMBL/GenBank/DDBJ whole genome shotgun (WGS) entry which is preliminary data.</text>
</comment>